<evidence type="ECO:0000313" key="2">
    <source>
        <dbReference type="EMBL" id="KYZ77953.1"/>
    </source>
</evidence>
<evidence type="ECO:0000313" key="3">
    <source>
        <dbReference type="Proteomes" id="UP000076268"/>
    </source>
</evidence>
<reference evidence="2 3" key="1">
    <citation type="submission" date="2016-02" db="EMBL/GenBank/DDBJ databases">
        <title>Anaerosporomusa subterraneum gen. nov., sp. nov., a spore-forming obligate anaerobe isolated from saprolite.</title>
        <authorList>
            <person name="Choi J.K."/>
            <person name="Shah M."/>
            <person name="Yee N."/>
        </authorList>
    </citation>
    <scope>NUCLEOTIDE SEQUENCE [LARGE SCALE GENOMIC DNA]</scope>
    <source>
        <strain evidence="2 3">RU4</strain>
    </source>
</reference>
<dbReference type="Proteomes" id="UP000076268">
    <property type="component" value="Unassembled WGS sequence"/>
</dbReference>
<evidence type="ECO:0000256" key="1">
    <source>
        <dbReference type="ARBA" id="ARBA00038414"/>
    </source>
</evidence>
<dbReference type="OrthoDB" id="978447at2"/>
<name>A0A154BVA4_ANASB</name>
<gene>
    <name evidence="2" type="ORF">AXX12_16955</name>
</gene>
<dbReference type="EMBL" id="LSGP01000005">
    <property type="protein sequence ID" value="KYZ77953.1"/>
    <property type="molecule type" value="Genomic_DNA"/>
</dbReference>
<organism evidence="2 3">
    <name type="scientific">Anaerosporomusa subterranea</name>
    <dbReference type="NCBI Taxonomy" id="1794912"/>
    <lineage>
        <taxon>Bacteria</taxon>
        <taxon>Bacillati</taxon>
        <taxon>Bacillota</taxon>
        <taxon>Negativicutes</taxon>
        <taxon>Acetonemataceae</taxon>
        <taxon>Anaerosporomusa</taxon>
    </lineage>
</organism>
<sequence length="219" mass="24401">MTKVSLIHTVQSVLVTFDKRIKNVIDDVKIVNTLDEYLASDPEERGEFTVNNMQRLFSIVKCAEMTEPDVIVVTCSTLSPAIEKIRPFIKTPIITIDEAMIRKAAETGSKITIMATAESTVEPTKTKLLSEVKKINKAIDLSVIVCPEAYVAIKAGDKEYHDEIVKRRALEIKQQDVVILAQASMAHLEDIVQKICGCTVLSSPRMCIAQLKEKLEKNV</sequence>
<dbReference type="Gene3D" id="3.40.50.12500">
    <property type="match status" value="1"/>
</dbReference>
<dbReference type="RefSeq" id="WP_066237499.1">
    <property type="nucleotide sequence ID" value="NZ_LSGP01000005.1"/>
</dbReference>
<dbReference type="InterPro" id="IPR015942">
    <property type="entry name" value="Asp/Glu/hydantoin_racemase"/>
</dbReference>
<dbReference type="InterPro" id="IPR053714">
    <property type="entry name" value="Iso_Racemase_Enz_sf"/>
</dbReference>
<dbReference type="AlphaFoldDB" id="A0A154BVA4"/>
<protein>
    <submittedName>
        <fullName evidence="2">Asp/Glu racemase</fullName>
    </submittedName>
</protein>
<dbReference type="STRING" id="1794912.AXX12_16955"/>
<dbReference type="GO" id="GO:0047661">
    <property type="term" value="F:amino-acid racemase activity"/>
    <property type="evidence" value="ECO:0007669"/>
    <property type="project" value="InterPro"/>
</dbReference>
<comment type="similarity">
    <text evidence="1">Belongs to the HyuE racemase family.</text>
</comment>
<keyword evidence="3" id="KW-1185">Reference proteome</keyword>
<accession>A0A154BVA4</accession>
<proteinExistence type="inferred from homology"/>
<comment type="caution">
    <text evidence="2">The sequence shown here is derived from an EMBL/GenBank/DDBJ whole genome shotgun (WGS) entry which is preliminary data.</text>
</comment>
<dbReference type="Pfam" id="PF01177">
    <property type="entry name" value="Asp_Glu_race"/>
    <property type="match status" value="1"/>
</dbReference>